<dbReference type="CDD" id="cd12524">
    <property type="entry name" value="RRM1_MEI2_like"/>
    <property type="match status" value="1"/>
</dbReference>
<keyword evidence="1 2" id="KW-0694">RNA-binding</keyword>
<feature type="compositionally biased region" description="Basic and acidic residues" evidence="3">
    <location>
        <begin position="356"/>
        <end position="372"/>
    </location>
</feature>
<dbReference type="STRING" id="436010.A0A166S3G4"/>
<evidence type="ECO:0000259" key="4">
    <source>
        <dbReference type="PROSITE" id="PS50102"/>
    </source>
</evidence>
<dbReference type="InterPro" id="IPR012677">
    <property type="entry name" value="Nucleotide-bd_a/b_plait_sf"/>
</dbReference>
<evidence type="ECO:0000313" key="6">
    <source>
        <dbReference type="Proteomes" id="UP000076532"/>
    </source>
</evidence>
<dbReference type="Proteomes" id="UP000076532">
    <property type="component" value="Unassembled WGS sequence"/>
</dbReference>
<feature type="compositionally biased region" description="Basic and acidic residues" evidence="3">
    <location>
        <begin position="387"/>
        <end position="413"/>
    </location>
</feature>
<evidence type="ECO:0000256" key="2">
    <source>
        <dbReference type="PROSITE-ProRule" id="PRU00176"/>
    </source>
</evidence>
<dbReference type="SUPFAM" id="SSF54928">
    <property type="entry name" value="RNA-binding domain, RBD"/>
    <property type="match status" value="2"/>
</dbReference>
<feature type="compositionally biased region" description="Basic and acidic residues" evidence="3">
    <location>
        <begin position="151"/>
        <end position="161"/>
    </location>
</feature>
<gene>
    <name evidence="5" type="ORF">FIBSPDRAFT_728212</name>
</gene>
<feature type="region of interest" description="Disordered" evidence="3">
    <location>
        <begin position="1"/>
        <end position="161"/>
    </location>
</feature>
<evidence type="ECO:0000313" key="5">
    <source>
        <dbReference type="EMBL" id="KZP28971.1"/>
    </source>
</evidence>
<evidence type="ECO:0000256" key="3">
    <source>
        <dbReference type="SAM" id="MobiDB-lite"/>
    </source>
</evidence>
<dbReference type="InterPro" id="IPR000504">
    <property type="entry name" value="RRM_dom"/>
</dbReference>
<protein>
    <recommendedName>
        <fullName evidence="4">RRM domain-containing protein</fullName>
    </recommendedName>
</protein>
<dbReference type="Gene3D" id="3.30.70.330">
    <property type="match status" value="2"/>
</dbReference>
<dbReference type="AlphaFoldDB" id="A0A166S3G4"/>
<dbReference type="Pfam" id="PF00076">
    <property type="entry name" value="RRM_1"/>
    <property type="match status" value="1"/>
</dbReference>
<evidence type="ECO:0000256" key="1">
    <source>
        <dbReference type="ARBA" id="ARBA00022884"/>
    </source>
</evidence>
<accession>A0A166S3G4</accession>
<reference evidence="5 6" key="1">
    <citation type="journal article" date="2016" name="Mol. Biol. Evol.">
        <title>Comparative Genomics of Early-Diverging Mushroom-Forming Fungi Provides Insights into the Origins of Lignocellulose Decay Capabilities.</title>
        <authorList>
            <person name="Nagy L.G."/>
            <person name="Riley R."/>
            <person name="Tritt A."/>
            <person name="Adam C."/>
            <person name="Daum C."/>
            <person name="Floudas D."/>
            <person name="Sun H."/>
            <person name="Yadav J.S."/>
            <person name="Pangilinan J."/>
            <person name="Larsson K.H."/>
            <person name="Matsuura K."/>
            <person name="Barry K."/>
            <person name="Labutti K."/>
            <person name="Kuo R."/>
            <person name="Ohm R.A."/>
            <person name="Bhattacharya S.S."/>
            <person name="Shirouzu T."/>
            <person name="Yoshinaga Y."/>
            <person name="Martin F.M."/>
            <person name="Grigoriev I.V."/>
            <person name="Hibbett D.S."/>
        </authorList>
    </citation>
    <scope>NUCLEOTIDE SEQUENCE [LARGE SCALE GENOMIC DNA]</scope>
    <source>
        <strain evidence="5 6">CBS 109695</strain>
    </source>
</reference>
<sequence length="510" mass="55323">MNRHHPYAAGPYDSPPIRRGGSPSGPGPDRSHARFQQDRGGPARGRGGFPRGRGGYSGYDGGAGHGAYDQAPPPAEMSPYASYSQPPQDPFYQNDGYGAPPPPPQSQYGAPPGPSDGGYNQGYGNYEDGPGSIYEEDGYGQRPKRNNQQQPRRERDDKVHDSIIEERIQRERPCRTLFIRNIKASYETNSDDVRRSFEEHGEIKTFFDLISTRGMVFVTYYDLRAAERARERLQGSEISGRPIDVHYSLPRDDSRGGGDKSQMQGNLQVILRNSLSGQPIDDNELRRRFQQFGDVKSIAPMDNRPDQRYLEYYDIRACDQAFDRLRHQTLQDGVMDISYAWDNTAETTAPTNQRYFNDRGNEGGRDWEERGGRGRGGRGRGGRGRGRGYEEGGSDRRGEDWDRGRGRYDDDYGGRGGRGGSRGRGGGGGGGGGGSGGGGGGGGGGGYEGDRYDNRGGSNDYGGGPQSAPPPPMGYGGGSSHPPSGYGAPPPPPLPTAAPVSDSALHRTQN</sequence>
<feature type="region of interest" description="Disordered" evidence="3">
    <location>
        <begin position="350"/>
        <end position="510"/>
    </location>
</feature>
<dbReference type="PANTHER" id="PTHR23189">
    <property type="entry name" value="RNA RECOGNITION MOTIF-CONTAINING"/>
    <property type="match status" value="1"/>
</dbReference>
<feature type="compositionally biased region" description="Gly residues" evidence="3">
    <location>
        <begin position="42"/>
        <end position="65"/>
    </location>
</feature>
<dbReference type="SMART" id="SM00360">
    <property type="entry name" value="RRM"/>
    <property type="match status" value="2"/>
</dbReference>
<dbReference type="InterPro" id="IPR034453">
    <property type="entry name" value="MEI2-like_RRM1"/>
</dbReference>
<feature type="domain" description="RRM" evidence="4">
    <location>
        <begin position="175"/>
        <end position="250"/>
    </location>
</feature>
<feature type="compositionally biased region" description="Gly residues" evidence="3">
    <location>
        <begin position="414"/>
        <end position="447"/>
    </location>
</feature>
<feature type="compositionally biased region" description="Basic residues" evidence="3">
    <location>
        <begin position="373"/>
        <end position="386"/>
    </location>
</feature>
<dbReference type="EMBL" id="KV417501">
    <property type="protein sequence ID" value="KZP28971.1"/>
    <property type="molecule type" value="Genomic_DNA"/>
</dbReference>
<dbReference type="GO" id="GO:0003723">
    <property type="term" value="F:RNA binding"/>
    <property type="evidence" value="ECO:0007669"/>
    <property type="project" value="UniProtKB-UniRule"/>
</dbReference>
<dbReference type="PROSITE" id="PS50102">
    <property type="entry name" value="RRM"/>
    <property type="match status" value="1"/>
</dbReference>
<organism evidence="5 6">
    <name type="scientific">Athelia psychrophila</name>
    <dbReference type="NCBI Taxonomy" id="1759441"/>
    <lineage>
        <taxon>Eukaryota</taxon>
        <taxon>Fungi</taxon>
        <taxon>Dikarya</taxon>
        <taxon>Basidiomycota</taxon>
        <taxon>Agaricomycotina</taxon>
        <taxon>Agaricomycetes</taxon>
        <taxon>Agaricomycetidae</taxon>
        <taxon>Atheliales</taxon>
        <taxon>Atheliaceae</taxon>
        <taxon>Athelia</taxon>
    </lineage>
</organism>
<dbReference type="InterPro" id="IPR035979">
    <property type="entry name" value="RBD_domain_sf"/>
</dbReference>
<name>A0A166S3G4_9AGAM</name>
<dbReference type="CDD" id="cd12276">
    <property type="entry name" value="RRM2_MEI2_EAR1_like"/>
    <property type="match status" value="1"/>
</dbReference>
<keyword evidence="6" id="KW-1185">Reference proteome</keyword>
<dbReference type="OrthoDB" id="439808at2759"/>
<proteinExistence type="predicted"/>